<organism evidence="2 3">
    <name type="scientific">Portunus trituberculatus</name>
    <name type="common">Swimming crab</name>
    <name type="synonym">Neptunus trituberculatus</name>
    <dbReference type="NCBI Taxonomy" id="210409"/>
    <lineage>
        <taxon>Eukaryota</taxon>
        <taxon>Metazoa</taxon>
        <taxon>Ecdysozoa</taxon>
        <taxon>Arthropoda</taxon>
        <taxon>Crustacea</taxon>
        <taxon>Multicrustacea</taxon>
        <taxon>Malacostraca</taxon>
        <taxon>Eumalacostraca</taxon>
        <taxon>Eucarida</taxon>
        <taxon>Decapoda</taxon>
        <taxon>Pleocyemata</taxon>
        <taxon>Brachyura</taxon>
        <taxon>Eubrachyura</taxon>
        <taxon>Portunoidea</taxon>
        <taxon>Portunidae</taxon>
        <taxon>Portuninae</taxon>
        <taxon>Portunus</taxon>
    </lineage>
</organism>
<feature type="compositionally biased region" description="Basic and acidic residues" evidence="1">
    <location>
        <begin position="100"/>
        <end position="131"/>
    </location>
</feature>
<dbReference type="AlphaFoldDB" id="A0A5B7EH14"/>
<comment type="caution">
    <text evidence="2">The sequence shown here is derived from an EMBL/GenBank/DDBJ whole genome shotgun (WGS) entry which is preliminary data.</text>
</comment>
<keyword evidence="3" id="KW-1185">Reference proteome</keyword>
<feature type="region of interest" description="Disordered" evidence="1">
    <location>
        <begin position="72"/>
        <end position="131"/>
    </location>
</feature>
<gene>
    <name evidence="2" type="ORF">E2C01_027099</name>
</gene>
<dbReference type="EMBL" id="VSRR010002893">
    <property type="protein sequence ID" value="MPC33740.1"/>
    <property type="molecule type" value="Genomic_DNA"/>
</dbReference>
<evidence type="ECO:0000256" key="1">
    <source>
        <dbReference type="SAM" id="MobiDB-lite"/>
    </source>
</evidence>
<accession>A0A5B7EH14</accession>
<reference evidence="2" key="1">
    <citation type="submission" date="2019-05" db="EMBL/GenBank/DDBJ databases">
        <title>Another draft genome of Portunus trituberculatus and its Hox gene families provides insights of decapod evolution.</title>
        <authorList>
            <person name="Jeong J.-H."/>
            <person name="Song I."/>
            <person name="Kim S."/>
            <person name="Choi T."/>
            <person name="Kim D."/>
            <person name="Ryu S."/>
            <person name="Kim W."/>
        </authorList>
    </citation>
    <scope>NUCLEOTIDE SEQUENCE [LARGE SCALE GENOMIC DNA]</scope>
    <source>
        <tissue evidence="2">Muscle</tissue>
    </source>
</reference>
<name>A0A5B7EH14_PORTR</name>
<protein>
    <submittedName>
        <fullName evidence="2">Uncharacterized protein</fullName>
    </submittedName>
</protein>
<proteinExistence type="predicted"/>
<dbReference type="Proteomes" id="UP000324222">
    <property type="component" value="Unassembled WGS sequence"/>
</dbReference>
<evidence type="ECO:0000313" key="3">
    <source>
        <dbReference type="Proteomes" id="UP000324222"/>
    </source>
</evidence>
<evidence type="ECO:0000313" key="2">
    <source>
        <dbReference type="EMBL" id="MPC33740.1"/>
    </source>
</evidence>
<sequence>MSWSSRSVVVRTAVDAAVPLSSKPAPELRPPRVLSPSQVTNGSTCVVSGGASGRYEELRLLVNSCIRDLDRKGMRGKRKPCGARPQEEGRHAVSKMRRAVSNEKRGKRWQEMHRYGGEKETKDSQLEKRKR</sequence>
<feature type="region of interest" description="Disordered" evidence="1">
    <location>
        <begin position="21"/>
        <end position="43"/>
    </location>
</feature>